<organism evidence="2 3">
    <name type="scientific">Roseinatronobacter monicus</name>
    <dbReference type="NCBI Taxonomy" id="393481"/>
    <lineage>
        <taxon>Bacteria</taxon>
        <taxon>Pseudomonadati</taxon>
        <taxon>Pseudomonadota</taxon>
        <taxon>Alphaproteobacteria</taxon>
        <taxon>Rhodobacterales</taxon>
        <taxon>Paracoccaceae</taxon>
        <taxon>Roseinatronobacter</taxon>
    </lineage>
</organism>
<dbReference type="RefSeq" id="WP_142079424.1">
    <property type="nucleotide sequence ID" value="NZ_VFPT01000001.1"/>
</dbReference>
<evidence type="ECO:0000313" key="2">
    <source>
        <dbReference type="EMBL" id="TQM91653.1"/>
    </source>
</evidence>
<name>A0A543K9C2_9RHOB</name>
<keyword evidence="1" id="KW-0472">Membrane</keyword>
<feature type="transmembrane region" description="Helical" evidence="1">
    <location>
        <begin position="126"/>
        <end position="145"/>
    </location>
</feature>
<protein>
    <recommendedName>
        <fullName evidence="4">Tripartite tricarboxylate transporter TctB family protein</fullName>
    </recommendedName>
</protein>
<accession>A0A543K9C2</accession>
<comment type="caution">
    <text evidence="2">The sequence shown here is derived from an EMBL/GenBank/DDBJ whole genome shotgun (WGS) entry which is preliminary data.</text>
</comment>
<sequence>MPRSDFWSGLVVAALGLLALLWVIPNYAGSNPFARMPPGLVPSIGAWLMLICGSVIAVKGLVQMLKARIVPLSADLHWDAVAWAAWPFLYVAVAIWFMSFIKITWFGAFLIAGMLILLGERRWYMILGCSVVPVALLYVLSVYLMRVGVV</sequence>
<evidence type="ECO:0000313" key="3">
    <source>
        <dbReference type="Proteomes" id="UP000320582"/>
    </source>
</evidence>
<feature type="transmembrane region" description="Helical" evidence="1">
    <location>
        <begin position="7"/>
        <end position="24"/>
    </location>
</feature>
<keyword evidence="1" id="KW-1133">Transmembrane helix</keyword>
<reference evidence="2 3" key="1">
    <citation type="submission" date="2019-06" db="EMBL/GenBank/DDBJ databases">
        <title>Genomic Encyclopedia of Archaeal and Bacterial Type Strains, Phase II (KMG-II): from individual species to whole genera.</title>
        <authorList>
            <person name="Goeker M."/>
        </authorList>
    </citation>
    <scope>NUCLEOTIDE SEQUENCE [LARGE SCALE GENOMIC DNA]</scope>
    <source>
        <strain evidence="2 3">DSM 18423</strain>
    </source>
</reference>
<feature type="transmembrane region" description="Helical" evidence="1">
    <location>
        <begin position="76"/>
        <end position="97"/>
    </location>
</feature>
<keyword evidence="1" id="KW-0812">Transmembrane</keyword>
<feature type="transmembrane region" description="Helical" evidence="1">
    <location>
        <begin position="44"/>
        <end position="64"/>
    </location>
</feature>
<dbReference type="EMBL" id="VFPT01000001">
    <property type="protein sequence ID" value="TQM91653.1"/>
    <property type="molecule type" value="Genomic_DNA"/>
</dbReference>
<dbReference type="Proteomes" id="UP000320582">
    <property type="component" value="Unassembled WGS sequence"/>
</dbReference>
<proteinExistence type="predicted"/>
<evidence type="ECO:0008006" key="4">
    <source>
        <dbReference type="Google" id="ProtNLM"/>
    </source>
</evidence>
<dbReference type="OrthoDB" id="6163975at2"/>
<evidence type="ECO:0000256" key="1">
    <source>
        <dbReference type="SAM" id="Phobius"/>
    </source>
</evidence>
<dbReference type="AlphaFoldDB" id="A0A543K9C2"/>
<keyword evidence="3" id="KW-1185">Reference proteome</keyword>
<gene>
    <name evidence="2" type="ORF">BD293_0228</name>
</gene>